<evidence type="ECO:0000313" key="2">
    <source>
        <dbReference type="EMBL" id="TVU17591.1"/>
    </source>
</evidence>
<feature type="non-terminal residue" evidence="2">
    <location>
        <position position="1"/>
    </location>
</feature>
<evidence type="ECO:0000256" key="1">
    <source>
        <dbReference type="SAM" id="MobiDB-lite"/>
    </source>
</evidence>
<dbReference type="AlphaFoldDB" id="A0A5J9U3C4"/>
<feature type="region of interest" description="Disordered" evidence="1">
    <location>
        <begin position="622"/>
        <end position="668"/>
    </location>
</feature>
<feature type="compositionally biased region" description="Polar residues" evidence="1">
    <location>
        <begin position="850"/>
        <end position="867"/>
    </location>
</feature>
<name>A0A5J9U3C4_9POAL</name>
<feature type="region of interest" description="Disordered" evidence="1">
    <location>
        <begin position="849"/>
        <end position="915"/>
    </location>
</feature>
<protein>
    <recommendedName>
        <fullName evidence="4">Ubiquitin-like protease family profile domain-containing protein</fullName>
    </recommendedName>
</protein>
<feature type="region of interest" description="Disordered" evidence="1">
    <location>
        <begin position="213"/>
        <end position="236"/>
    </location>
</feature>
<dbReference type="PANTHER" id="PTHR34835">
    <property type="entry name" value="OS07G0283600 PROTEIN-RELATED"/>
    <property type="match status" value="1"/>
</dbReference>
<gene>
    <name evidence="2" type="ORF">EJB05_33635</name>
</gene>
<dbReference type="EMBL" id="RWGY01000029">
    <property type="protein sequence ID" value="TVU17591.1"/>
    <property type="molecule type" value="Genomic_DNA"/>
</dbReference>
<feature type="compositionally biased region" description="Polar residues" evidence="1">
    <location>
        <begin position="640"/>
        <end position="649"/>
    </location>
</feature>
<sequence>MTRLVYTHLGVELAPNHKVWPFLKETTDPRATTTWRRTLQLMEVELIRTQPEPKLGRPTNPSRQPVRVRLEPCTRPACGNPAPRLLFLPGFKPFPIPPPTFSRTSSLGCPELLLLRLPVEILHCSWIPSLADEQLQVRRPSTEMQGRLKSLILKSSQEAIQLELPDIPGPSVPGPNAQPQAPPRLVPISAVPTAHTSSCANCASAPARRNLKRNASASEPIVESDDDDFMPPTKQHAHARARVSSSVTGADLRRAMGHPACSKAPSVRCAPSVFNKFIEHLSMPQRKKISDLGFGGLLQLPAEGLECSDLLAFLMDKLNPESMILEVGHEGGLPVNELAVQKVFKLPNGDMDPPSSTEEENTRALVEFRKLVHVERDKDVKCNHLFDLMRKLQLDNALAIRIFFVVAFNKLLFPAVDNNIRGQDAFMTKNWSQFGNMNWCKALVNELRHAAITWRSERKKSIPGCAIFLIVFYLDNLLCRYSIDHLCTPRAKFFHKSVMENIIREDRRKDRDGKETFGNLQLRNVANTCYHQTASPQNGIPAAADSISSPAFTGTAELRSLISEIPHSPSRNKASDGLKLFDANSSQAIRSIQCGTQMLLESHSEFIHTMKIAFEEVVVENRRKERDTTNKRPVEEHQSRQNQESSFFQRGSDINDGIQPQCSNAPSHLISHEPHIACTTPVAVAQDAHEKNELDRVHSDGNLHHSMFNYVSGFAQDELPASSDVATAQQNIRESIFNTTPLQMAPYIDSFAPDIDKLIQELSQAEKNAKLRISEHHVNHVPTVTEDTPVVSIDCIVPTAPEGGCTQPVSPLHEEASSIGRHVGEHSENNVIMGAAPMHSDLGQELHVQTHVSSPASDENTNLNEPISASTASDSSDEADDAESCPASDSSDEADDAESCPASDSSDDGDDVESYPISEFANTQDASGYHIRARQRIDRLANVPPRYRSPFKCKTPSPAIDMTNAVVVRRKFSTYPLNQSRRIVIQGPAQLLSCDQIAQSFADGAPLWRTFMSYFVECLRDDEEVYRPKCVGFRVFLSGALGVSPHYSTSHLLFYISNQ</sequence>
<accession>A0A5J9U3C4</accession>
<proteinExistence type="predicted"/>
<organism evidence="2 3">
    <name type="scientific">Eragrostis curvula</name>
    <name type="common">weeping love grass</name>
    <dbReference type="NCBI Taxonomy" id="38414"/>
    <lineage>
        <taxon>Eukaryota</taxon>
        <taxon>Viridiplantae</taxon>
        <taxon>Streptophyta</taxon>
        <taxon>Embryophyta</taxon>
        <taxon>Tracheophyta</taxon>
        <taxon>Spermatophyta</taxon>
        <taxon>Magnoliopsida</taxon>
        <taxon>Liliopsida</taxon>
        <taxon>Poales</taxon>
        <taxon>Poaceae</taxon>
        <taxon>PACMAD clade</taxon>
        <taxon>Chloridoideae</taxon>
        <taxon>Eragrostideae</taxon>
        <taxon>Eragrostidinae</taxon>
        <taxon>Eragrostis</taxon>
    </lineage>
</organism>
<keyword evidence="3" id="KW-1185">Reference proteome</keyword>
<comment type="caution">
    <text evidence="2">The sequence shown here is derived from an EMBL/GenBank/DDBJ whole genome shotgun (WGS) entry which is preliminary data.</text>
</comment>
<reference evidence="2 3" key="1">
    <citation type="journal article" date="2019" name="Sci. Rep.">
        <title>A high-quality genome of Eragrostis curvula grass provides insights into Poaceae evolution and supports new strategies to enhance forage quality.</title>
        <authorList>
            <person name="Carballo J."/>
            <person name="Santos B.A.C.M."/>
            <person name="Zappacosta D."/>
            <person name="Garbus I."/>
            <person name="Selva J.P."/>
            <person name="Gallo C.A."/>
            <person name="Diaz A."/>
            <person name="Albertini E."/>
            <person name="Caccamo M."/>
            <person name="Echenique V."/>
        </authorList>
    </citation>
    <scope>NUCLEOTIDE SEQUENCE [LARGE SCALE GENOMIC DNA]</scope>
    <source>
        <strain evidence="3">cv. Victoria</strain>
        <tissue evidence="2">Leaf</tissue>
    </source>
</reference>
<dbReference type="Gramene" id="TVU17591">
    <property type="protein sequence ID" value="TVU17591"/>
    <property type="gene ID" value="EJB05_33635"/>
</dbReference>
<dbReference type="Proteomes" id="UP000324897">
    <property type="component" value="Chromosome 7"/>
</dbReference>
<evidence type="ECO:0008006" key="4">
    <source>
        <dbReference type="Google" id="ProtNLM"/>
    </source>
</evidence>
<evidence type="ECO:0000313" key="3">
    <source>
        <dbReference type="Proteomes" id="UP000324897"/>
    </source>
</evidence>
<dbReference type="PANTHER" id="PTHR34835:SF71">
    <property type="entry name" value="UBIQUITIN-LIKE PROTEASE FAMILY PROFILE DOMAIN-CONTAINING PROTEIN"/>
    <property type="match status" value="1"/>
</dbReference>
<dbReference type="OrthoDB" id="695610at2759"/>
<feature type="compositionally biased region" description="Basic and acidic residues" evidence="1">
    <location>
        <begin position="622"/>
        <end position="639"/>
    </location>
</feature>